<organism evidence="3 4">
    <name type="scientific">Fusarium austroafricanum</name>
    <dbReference type="NCBI Taxonomy" id="2364996"/>
    <lineage>
        <taxon>Eukaryota</taxon>
        <taxon>Fungi</taxon>
        <taxon>Dikarya</taxon>
        <taxon>Ascomycota</taxon>
        <taxon>Pezizomycotina</taxon>
        <taxon>Sordariomycetes</taxon>
        <taxon>Hypocreomycetidae</taxon>
        <taxon>Hypocreales</taxon>
        <taxon>Nectriaceae</taxon>
        <taxon>Fusarium</taxon>
        <taxon>Fusarium concolor species complex</taxon>
    </lineage>
</organism>
<sequence>MLTDENKGAFEPVDKEAIQKLITELEGKLDALYKRSDELNKGIVESKDALEKVREKRVKLLKERLDKILQQWNIGALTSNHHPPGQNQNQSQSQGQGSTQNQTGNGVPGQFGLPW</sequence>
<reference evidence="3" key="1">
    <citation type="submission" date="2020-01" db="EMBL/GenBank/DDBJ databases">
        <title>Identification and distribution of gene clusters putatively required for synthesis of sphingolipid metabolism inhibitors in phylogenetically diverse species of the filamentous fungus Fusarium.</title>
        <authorList>
            <person name="Kim H.-S."/>
            <person name="Busman M."/>
            <person name="Brown D.W."/>
            <person name="Divon H."/>
            <person name="Uhlig S."/>
            <person name="Proctor R.H."/>
        </authorList>
    </citation>
    <scope>NUCLEOTIDE SEQUENCE</scope>
    <source>
        <strain evidence="3">NRRL 53441</strain>
    </source>
</reference>
<dbReference type="Proteomes" id="UP000605986">
    <property type="component" value="Unassembled WGS sequence"/>
</dbReference>
<dbReference type="AlphaFoldDB" id="A0A8H4KH20"/>
<comment type="caution">
    <text evidence="3">The sequence shown here is derived from an EMBL/GenBank/DDBJ whole genome shotgun (WGS) entry which is preliminary data.</text>
</comment>
<evidence type="ECO:0000313" key="4">
    <source>
        <dbReference type="Proteomes" id="UP000605986"/>
    </source>
</evidence>
<dbReference type="EMBL" id="JAADJG010000230">
    <property type="protein sequence ID" value="KAF4451072.1"/>
    <property type="molecule type" value="Genomic_DNA"/>
</dbReference>
<feature type="region of interest" description="Disordered" evidence="2">
    <location>
        <begin position="75"/>
        <end position="115"/>
    </location>
</feature>
<proteinExistence type="predicted"/>
<keyword evidence="1" id="KW-0175">Coiled coil</keyword>
<protein>
    <submittedName>
        <fullName evidence="3">Uncharacterized protein</fullName>
    </submittedName>
</protein>
<feature type="coiled-coil region" evidence="1">
    <location>
        <begin position="15"/>
        <end position="63"/>
    </location>
</feature>
<dbReference type="OrthoDB" id="5103967at2759"/>
<name>A0A8H4KH20_9HYPO</name>
<evidence type="ECO:0000313" key="3">
    <source>
        <dbReference type="EMBL" id="KAF4451072.1"/>
    </source>
</evidence>
<evidence type="ECO:0000256" key="2">
    <source>
        <dbReference type="SAM" id="MobiDB-lite"/>
    </source>
</evidence>
<keyword evidence="4" id="KW-1185">Reference proteome</keyword>
<feature type="compositionally biased region" description="Low complexity" evidence="2">
    <location>
        <begin position="79"/>
        <end position="105"/>
    </location>
</feature>
<gene>
    <name evidence="3" type="ORF">F53441_5894</name>
</gene>
<accession>A0A8H4KH20</accession>
<evidence type="ECO:0000256" key="1">
    <source>
        <dbReference type="SAM" id="Coils"/>
    </source>
</evidence>